<dbReference type="SUPFAM" id="SSF52058">
    <property type="entry name" value="L domain-like"/>
    <property type="match status" value="1"/>
</dbReference>
<dbReference type="InterPro" id="IPR027417">
    <property type="entry name" value="P-loop_NTPase"/>
</dbReference>
<dbReference type="Pfam" id="PF00931">
    <property type="entry name" value="NB-ARC"/>
    <property type="match status" value="1"/>
</dbReference>
<dbReference type="EMBL" id="CAWUPB010001158">
    <property type="protein sequence ID" value="CAK7339415.1"/>
    <property type="molecule type" value="Genomic_DNA"/>
</dbReference>
<dbReference type="GO" id="GO:0043531">
    <property type="term" value="F:ADP binding"/>
    <property type="evidence" value="ECO:0007669"/>
    <property type="project" value="InterPro"/>
</dbReference>
<reference evidence="5 6" key="1">
    <citation type="submission" date="2024-01" db="EMBL/GenBank/DDBJ databases">
        <authorList>
            <person name="Waweru B."/>
        </authorList>
    </citation>
    <scope>NUCLEOTIDE SEQUENCE [LARGE SCALE GENOMIC DNA]</scope>
</reference>
<dbReference type="AlphaFoldDB" id="A0AAV1RUA2"/>
<keyword evidence="2" id="KW-0611">Plant defense</keyword>
<keyword evidence="6" id="KW-1185">Reference proteome</keyword>
<dbReference type="Gene3D" id="1.20.120.20">
    <property type="entry name" value="Apolipoprotein"/>
    <property type="match status" value="1"/>
</dbReference>
<dbReference type="Gene3D" id="3.40.50.300">
    <property type="entry name" value="P-loop containing nucleotide triphosphate hydrolases"/>
    <property type="match status" value="2"/>
</dbReference>
<dbReference type="InterPro" id="IPR032675">
    <property type="entry name" value="LRR_dom_sf"/>
</dbReference>
<evidence type="ECO:0000313" key="5">
    <source>
        <dbReference type="EMBL" id="CAK7339415.1"/>
    </source>
</evidence>
<dbReference type="Proteomes" id="UP001314170">
    <property type="component" value="Unassembled WGS sequence"/>
</dbReference>
<dbReference type="InterPro" id="IPR008808">
    <property type="entry name" value="Powdery_mildew-R_dom"/>
</dbReference>
<accession>A0AAV1RUA2</accession>
<proteinExistence type="inferred from homology"/>
<comment type="caution">
    <text evidence="5">The sequence shown here is derived from an EMBL/GenBank/DDBJ whole genome shotgun (WGS) entry which is preliminary data.</text>
</comment>
<evidence type="ECO:0000256" key="2">
    <source>
        <dbReference type="ARBA" id="ARBA00022821"/>
    </source>
</evidence>
<dbReference type="InterPro" id="IPR002182">
    <property type="entry name" value="NB-ARC"/>
</dbReference>
<dbReference type="Pfam" id="PF05659">
    <property type="entry name" value="RPW8"/>
    <property type="match status" value="1"/>
</dbReference>
<dbReference type="PANTHER" id="PTHR36766:SF3">
    <property type="entry name" value="RPW8 DOMAIN-CONTAINING PROTEIN"/>
    <property type="match status" value="1"/>
</dbReference>
<dbReference type="SUPFAM" id="SSF52540">
    <property type="entry name" value="P-loop containing nucleoside triphosphate hydrolases"/>
    <property type="match status" value="2"/>
</dbReference>
<dbReference type="PANTHER" id="PTHR36766">
    <property type="entry name" value="PLANT BROAD-SPECTRUM MILDEW RESISTANCE PROTEIN RPW8"/>
    <property type="match status" value="1"/>
</dbReference>
<comment type="similarity">
    <text evidence="1">Belongs to the disease resistance NB-LRR family.</text>
</comment>
<name>A0AAV1RUA2_9ROSI</name>
<dbReference type="PRINTS" id="PR00364">
    <property type="entry name" value="DISEASERSIST"/>
</dbReference>
<sequence length="667" mass="75414">MSQLGGSINLPFGRCMQLQELDAYDMIPNIEVMPREPPQFTVGLEKPLKDLKNELFEDGMSMVVLTAPSGCGKTTLAKKLCQDEAIKGKFKDNIFFITVSKSPDLKFIIQQLFWHKGHSVHEFRTDEEALNCLEQLLKQIGTKPILLVLDDVWCGSESLLEKFQVPNTRIQDFVDIKTADLQNGISNNVEEDVVKKAILQFGRACKFLSMHTTSKIMFVFLFHIWVYHCYCNNLIELPVGLCDIVSLKKLCITYCQDQSIMPQEIGKLVNLQVLILGSCINLLELPDTIGSLQELSILDISDSINFKKLPGQIGELQNLRKLYMTGCSNCELPKSVANLVQLKSLICDEKTAKLWKPFRRYLTNLTIKIFYRQDQEMSIVIDAATGMVLAELIKVVVDAKNKVEKFETILESMESTLTSVTRELDKIKVVNTELDCGNDKEMKILLEQIGKGKKIVMPVLQARIQQQALAVAMDIREDVKDIRKKVKDSHYFGKDLHDEVKDISKEVKHVEEIRDAVENTHNGVEGIDNHVKEVLDKVRRVPEMYADVKETHAEVKGIREDMKDLRSNMKNWKPANELPYMPPEPPQELQRLNNTASLYPCKPPEPSEFTVGLDMPFRELKNELFKDGPTMIILTGPQGCGKTTLAAKLCRDGDINAPLCLGLLTGG</sequence>
<protein>
    <submittedName>
        <fullName evidence="5">Uncharacterized protein</fullName>
    </submittedName>
</protein>
<dbReference type="GO" id="GO:0006952">
    <property type="term" value="P:defense response"/>
    <property type="evidence" value="ECO:0007669"/>
    <property type="project" value="UniProtKB-KW"/>
</dbReference>
<dbReference type="Gene3D" id="3.80.10.10">
    <property type="entry name" value="Ribonuclease Inhibitor"/>
    <property type="match status" value="1"/>
</dbReference>
<gene>
    <name evidence="5" type="ORF">DCAF_LOCUS14467</name>
</gene>
<evidence type="ECO:0000256" key="1">
    <source>
        <dbReference type="ARBA" id="ARBA00008894"/>
    </source>
</evidence>
<evidence type="ECO:0000313" key="6">
    <source>
        <dbReference type="Proteomes" id="UP001314170"/>
    </source>
</evidence>
<organism evidence="5 6">
    <name type="scientific">Dovyalis caffra</name>
    <dbReference type="NCBI Taxonomy" id="77055"/>
    <lineage>
        <taxon>Eukaryota</taxon>
        <taxon>Viridiplantae</taxon>
        <taxon>Streptophyta</taxon>
        <taxon>Embryophyta</taxon>
        <taxon>Tracheophyta</taxon>
        <taxon>Spermatophyta</taxon>
        <taxon>Magnoliopsida</taxon>
        <taxon>eudicotyledons</taxon>
        <taxon>Gunneridae</taxon>
        <taxon>Pentapetalae</taxon>
        <taxon>rosids</taxon>
        <taxon>fabids</taxon>
        <taxon>Malpighiales</taxon>
        <taxon>Salicaceae</taxon>
        <taxon>Flacourtieae</taxon>
        <taxon>Dovyalis</taxon>
    </lineage>
</organism>
<feature type="domain" description="NB-ARC" evidence="3">
    <location>
        <begin position="45"/>
        <end position="170"/>
    </location>
</feature>
<feature type="domain" description="RPW8" evidence="4">
    <location>
        <begin position="379"/>
        <end position="458"/>
    </location>
</feature>
<evidence type="ECO:0000259" key="3">
    <source>
        <dbReference type="Pfam" id="PF00931"/>
    </source>
</evidence>
<evidence type="ECO:0000259" key="4">
    <source>
        <dbReference type="Pfam" id="PF05659"/>
    </source>
</evidence>